<evidence type="ECO:0000256" key="4">
    <source>
        <dbReference type="PROSITE-ProRule" id="PRU00433"/>
    </source>
</evidence>
<reference evidence="7 8" key="1">
    <citation type="submission" date="2020-04" db="EMBL/GenBank/DDBJ databases">
        <title>Usitatibacter rugosus gen. nov., sp. nov. and Usitatibacter palustris sp. nov., novel members of Usitatibacteraceae fam. nov. within the order Nitrosomonadales isolated from soil.</title>
        <authorList>
            <person name="Huber K.J."/>
            <person name="Neumann-Schaal M."/>
            <person name="Geppert A."/>
            <person name="Luckner M."/>
            <person name="Wanner G."/>
            <person name="Overmann J."/>
        </authorList>
    </citation>
    <scope>NUCLEOTIDE SEQUENCE [LARGE SCALE GENOMIC DNA]</scope>
    <source>
        <strain evidence="7 8">Swamp67</strain>
    </source>
</reference>
<dbReference type="GO" id="GO:0020037">
    <property type="term" value="F:heme binding"/>
    <property type="evidence" value="ECO:0007669"/>
    <property type="project" value="InterPro"/>
</dbReference>
<organism evidence="7 8">
    <name type="scientific">Usitatibacter palustris</name>
    <dbReference type="NCBI Taxonomy" id="2732487"/>
    <lineage>
        <taxon>Bacteria</taxon>
        <taxon>Pseudomonadati</taxon>
        <taxon>Pseudomonadota</taxon>
        <taxon>Betaproteobacteria</taxon>
        <taxon>Nitrosomonadales</taxon>
        <taxon>Usitatibacteraceae</taxon>
        <taxon>Usitatibacter</taxon>
    </lineage>
</organism>
<evidence type="ECO:0000313" key="8">
    <source>
        <dbReference type="Proteomes" id="UP000503096"/>
    </source>
</evidence>
<dbReference type="Pfam" id="PF13442">
    <property type="entry name" value="Cytochrome_CBB3"/>
    <property type="match status" value="1"/>
</dbReference>
<proteinExistence type="predicted"/>
<dbReference type="AlphaFoldDB" id="A0A6M4H524"/>
<keyword evidence="2 4" id="KW-0479">Metal-binding</keyword>
<evidence type="ECO:0000256" key="1">
    <source>
        <dbReference type="ARBA" id="ARBA00022617"/>
    </source>
</evidence>
<evidence type="ECO:0000259" key="6">
    <source>
        <dbReference type="PROSITE" id="PS51007"/>
    </source>
</evidence>
<sequence length="113" mass="11875">MRFLPALVLVAMGAALPALSQQLDGRTLFTRADKGHCIACHQVPTGAGPATRSDLGPALTGARMRELGKPSLKALVHDLSGANPATSMPPYGKHKILDAGEIDRVVDYLHALP</sequence>
<accession>A0A6M4H524</accession>
<keyword evidence="1 4" id="KW-0349">Heme</keyword>
<dbReference type="InterPro" id="IPR009056">
    <property type="entry name" value="Cyt_c-like_dom"/>
</dbReference>
<dbReference type="GO" id="GO:0046872">
    <property type="term" value="F:metal ion binding"/>
    <property type="evidence" value="ECO:0007669"/>
    <property type="project" value="UniProtKB-KW"/>
</dbReference>
<name>A0A6M4H524_9PROT</name>
<evidence type="ECO:0000256" key="3">
    <source>
        <dbReference type="ARBA" id="ARBA00023004"/>
    </source>
</evidence>
<evidence type="ECO:0000313" key="7">
    <source>
        <dbReference type="EMBL" id="QJR14580.1"/>
    </source>
</evidence>
<evidence type="ECO:0000256" key="5">
    <source>
        <dbReference type="SAM" id="SignalP"/>
    </source>
</evidence>
<dbReference type="GO" id="GO:0009055">
    <property type="term" value="F:electron transfer activity"/>
    <property type="evidence" value="ECO:0007669"/>
    <property type="project" value="InterPro"/>
</dbReference>
<dbReference type="Gene3D" id="1.10.760.10">
    <property type="entry name" value="Cytochrome c-like domain"/>
    <property type="match status" value="1"/>
</dbReference>
<dbReference type="SUPFAM" id="SSF46626">
    <property type="entry name" value="Cytochrome c"/>
    <property type="match status" value="1"/>
</dbReference>
<dbReference type="Proteomes" id="UP000503096">
    <property type="component" value="Chromosome"/>
</dbReference>
<dbReference type="EMBL" id="CP053073">
    <property type="protein sequence ID" value="QJR14580.1"/>
    <property type="molecule type" value="Genomic_DNA"/>
</dbReference>
<keyword evidence="3 4" id="KW-0408">Iron</keyword>
<evidence type="ECO:0000256" key="2">
    <source>
        <dbReference type="ARBA" id="ARBA00022723"/>
    </source>
</evidence>
<feature type="signal peptide" evidence="5">
    <location>
        <begin position="1"/>
        <end position="20"/>
    </location>
</feature>
<dbReference type="RefSeq" id="WP_171161318.1">
    <property type="nucleotide sequence ID" value="NZ_CP053073.1"/>
</dbReference>
<gene>
    <name evidence="7" type="ORF">DSM104440_01381</name>
</gene>
<dbReference type="InParanoid" id="A0A6M4H524"/>
<feature type="chain" id="PRO_5027018758" description="Cytochrome c domain-containing protein" evidence="5">
    <location>
        <begin position="21"/>
        <end position="113"/>
    </location>
</feature>
<keyword evidence="5" id="KW-0732">Signal</keyword>
<protein>
    <recommendedName>
        <fullName evidence="6">Cytochrome c domain-containing protein</fullName>
    </recommendedName>
</protein>
<keyword evidence="8" id="KW-1185">Reference proteome</keyword>
<dbReference type="InterPro" id="IPR036909">
    <property type="entry name" value="Cyt_c-like_dom_sf"/>
</dbReference>
<feature type="domain" description="Cytochrome c" evidence="6">
    <location>
        <begin position="20"/>
        <end position="113"/>
    </location>
</feature>
<dbReference type="PROSITE" id="PS51007">
    <property type="entry name" value="CYTC"/>
    <property type="match status" value="1"/>
</dbReference>
<dbReference type="KEGG" id="upl:DSM104440_01381"/>